<evidence type="ECO:0000313" key="2">
    <source>
        <dbReference type="EMBL" id="EIT70717.1"/>
    </source>
</evidence>
<evidence type="ECO:0000259" key="1">
    <source>
        <dbReference type="Pfam" id="PF06722"/>
    </source>
</evidence>
<name>I7ZG74_9GAMM</name>
<evidence type="ECO:0000313" key="3">
    <source>
        <dbReference type="Proteomes" id="UP000003704"/>
    </source>
</evidence>
<accession>I7ZG74</accession>
<dbReference type="GO" id="GO:0017000">
    <property type="term" value="P:antibiotic biosynthetic process"/>
    <property type="evidence" value="ECO:0007669"/>
    <property type="project" value="UniProtKB-ARBA"/>
</dbReference>
<dbReference type="GO" id="GO:0008194">
    <property type="term" value="F:UDP-glycosyltransferase activity"/>
    <property type="evidence" value="ECO:0007669"/>
    <property type="project" value="InterPro"/>
</dbReference>
<comment type="caution">
    <text evidence="2">The sequence shown here is derived from an EMBL/GenBank/DDBJ whole genome shotgun (WGS) entry which is preliminary data.</text>
</comment>
<dbReference type="GO" id="GO:0016758">
    <property type="term" value="F:hexosyltransferase activity"/>
    <property type="evidence" value="ECO:0007669"/>
    <property type="project" value="UniProtKB-ARBA"/>
</dbReference>
<dbReference type="PANTHER" id="PTHR48050:SF13">
    <property type="entry name" value="STEROL 3-BETA-GLUCOSYLTRANSFERASE UGT80A2"/>
    <property type="match status" value="1"/>
</dbReference>
<dbReference type="InterPro" id="IPR050426">
    <property type="entry name" value="Glycosyltransferase_28"/>
</dbReference>
<dbReference type="CDD" id="cd03784">
    <property type="entry name" value="GT1_Gtf-like"/>
    <property type="match status" value="1"/>
</dbReference>
<gene>
    <name evidence="2" type="ORF">WQQ_08540</name>
</gene>
<feature type="domain" description="Erythromycin biosynthesis protein CIII-like C-terminal" evidence="1">
    <location>
        <begin position="269"/>
        <end position="378"/>
    </location>
</feature>
<keyword evidence="3" id="KW-1185">Reference proteome</keyword>
<reference evidence="2 3" key="1">
    <citation type="journal article" date="2012" name="J. Bacteriol.">
        <title>Genome Sequence of n-Alkane-Degrading Hydrocarboniphaga effusa Strain AP103T (ATCC BAA-332T).</title>
        <authorList>
            <person name="Chang H.K."/>
            <person name="Zylstra G.J."/>
            <person name="Chae J.C."/>
        </authorList>
    </citation>
    <scope>NUCLEOTIDE SEQUENCE [LARGE SCALE GENOMIC DNA]</scope>
    <source>
        <strain evidence="2 3">AP103</strain>
    </source>
</reference>
<dbReference type="OrthoDB" id="9805366at2"/>
<dbReference type="RefSeq" id="WP_007183810.1">
    <property type="nucleotide sequence ID" value="NZ_AKGD01000001.1"/>
</dbReference>
<dbReference type="SUPFAM" id="SSF53756">
    <property type="entry name" value="UDP-Glycosyltransferase/glycogen phosphorylase"/>
    <property type="match status" value="1"/>
</dbReference>
<sequence>MSRFLFTVPPLTGHLNPALAVAHALETSGHEVAWAVHAREIAAKLPAHARLYPLDVAEAAQPPNTDLAASTPQVRGLESVRVFFEDYALPLAEAMLAPLEAAVRDFKPDVLVVDHQMLGGALVARKLGLRWASLITTTASILKLSPVFDAWVAEQYLGLQQRYLPANAIVERPDFSPELAIVFSAEELVGDAHPRVEAPYRFVGPARDAGRRAVEFPWHWLEAGKQKLLISLGTVSRDRDTRFFEVMMAALSEMPQVQAVMVAPASLAALSPANVLVRDYVPQSELLTKVDGVICHAGHNTVCESLSQGLPLIVAPIRDDQPVIARQVIDAGAGLFMRQGKVTPPTARKLIEQLLSDTSLREGARRLQQALAQAPGASGAAELIAELARKPVHTSTLSEVA</sequence>
<protein>
    <recommendedName>
        <fullName evidence="1">Erythromycin biosynthesis protein CIII-like C-terminal domain-containing protein</fullName>
    </recommendedName>
</protein>
<dbReference type="Pfam" id="PF06722">
    <property type="entry name" value="EryCIII-like_C"/>
    <property type="match status" value="1"/>
</dbReference>
<dbReference type="AlphaFoldDB" id="I7ZG74"/>
<dbReference type="Proteomes" id="UP000003704">
    <property type="component" value="Unassembled WGS sequence"/>
</dbReference>
<organism evidence="2 3">
    <name type="scientific">Hydrocarboniphaga effusa AP103</name>
    <dbReference type="NCBI Taxonomy" id="1172194"/>
    <lineage>
        <taxon>Bacteria</taxon>
        <taxon>Pseudomonadati</taxon>
        <taxon>Pseudomonadota</taxon>
        <taxon>Gammaproteobacteria</taxon>
        <taxon>Nevskiales</taxon>
        <taxon>Nevskiaceae</taxon>
        <taxon>Hydrocarboniphaga</taxon>
    </lineage>
</organism>
<dbReference type="InterPro" id="IPR010610">
    <property type="entry name" value="EryCIII-like_C"/>
</dbReference>
<dbReference type="EMBL" id="AKGD01000001">
    <property type="protein sequence ID" value="EIT70717.1"/>
    <property type="molecule type" value="Genomic_DNA"/>
</dbReference>
<dbReference type="PANTHER" id="PTHR48050">
    <property type="entry name" value="STEROL 3-BETA-GLUCOSYLTRANSFERASE"/>
    <property type="match status" value="1"/>
</dbReference>
<dbReference type="Gene3D" id="3.40.50.2000">
    <property type="entry name" value="Glycogen Phosphorylase B"/>
    <property type="match status" value="2"/>
</dbReference>
<proteinExistence type="predicted"/>
<dbReference type="InterPro" id="IPR002213">
    <property type="entry name" value="UDP_glucos_trans"/>
</dbReference>
<dbReference type="PATRIC" id="fig|1172194.4.peg.818"/>
<dbReference type="STRING" id="1172194.WQQ_08540"/>